<keyword evidence="1" id="KW-0812">Transmembrane</keyword>
<evidence type="ECO:0008006" key="4">
    <source>
        <dbReference type="Google" id="ProtNLM"/>
    </source>
</evidence>
<sequence length="86" mass="9941">MKGLYKALEDIVWLTQLGLSMLLPLLLCLGGCWWAVNRWGWPEWVYLPGVFLGLAAGAQNFWVFARERMERAKKEKTSRVGFNSHQ</sequence>
<evidence type="ECO:0000313" key="3">
    <source>
        <dbReference type="Proteomes" id="UP000220904"/>
    </source>
</evidence>
<gene>
    <name evidence="2" type="ORF">CHR60_02650</name>
</gene>
<dbReference type="InterPro" id="IPR032820">
    <property type="entry name" value="ATPase_put"/>
</dbReference>
<protein>
    <recommendedName>
        <fullName evidence="4">AtpZ/AtpI family protein</fullName>
    </recommendedName>
</protein>
<dbReference type="AlphaFoldDB" id="A0A2A7B9A8"/>
<dbReference type="OrthoDB" id="1857094at2"/>
<reference evidence="2 3" key="1">
    <citation type="journal article" date="2017" name="Front. Microbiol.">
        <title>New Insights into the Diversity of the Genus Faecalibacterium.</title>
        <authorList>
            <person name="Benevides L."/>
            <person name="Burman S."/>
            <person name="Martin R."/>
            <person name="Robert V."/>
            <person name="Thomas M."/>
            <person name="Miquel S."/>
            <person name="Chain F."/>
            <person name="Sokol H."/>
            <person name="Bermudez-Humaran L.G."/>
            <person name="Morrison M."/>
            <person name="Langella P."/>
            <person name="Azevedo V.A."/>
            <person name="Chatel J.M."/>
            <person name="Soares S."/>
        </authorList>
    </citation>
    <scope>NUCLEOTIDE SEQUENCE [LARGE SCALE GENOMIC DNA]</scope>
    <source>
        <strain evidence="2 3">AHMP21</strain>
    </source>
</reference>
<organism evidence="2 3">
    <name type="scientific">Faecalibacterium prausnitzii</name>
    <dbReference type="NCBI Taxonomy" id="853"/>
    <lineage>
        <taxon>Bacteria</taxon>
        <taxon>Bacillati</taxon>
        <taxon>Bacillota</taxon>
        <taxon>Clostridia</taxon>
        <taxon>Eubacteriales</taxon>
        <taxon>Oscillospiraceae</taxon>
        <taxon>Faecalibacterium</taxon>
    </lineage>
</organism>
<feature type="transmembrane region" description="Helical" evidence="1">
    <location>
        <begin position="12"/>
        <end position="36"/>
    </location>
</feature>
<dbReference type="Pfam" id="PF09527">
    <property type="entry name" value="ATPase_gene1"/>
    <property type="match status" value="1"/>
</dbReference>
<evidence type="ECO:0000256" key="1">
    <source>
        <dbReference type="SAM" id="Phobius"/>
    </source>
</evidence>
<comment type="caution">
    <text evidence="2">The sequence shown here is derived from an EMBL/GenBank/DDBJ whole genome shotgun (WGS) entry which is preliminary data.</text>
</comment>
<dbReference type="RefSeq" id="WP_097791596.1">
    <property type="nucleotide sequence ID" value="NZ_CABJDF010000002.1"/>
</dbReference>
<proteinExistence type="predicted"/>
<accession>A0A2A7B9A8</accession>
<keyword evidence="1" id="KW-0472">Membrane</keyword>
<dbReference type="Proteomes" id="UP000220904">
    <property type="component" value="Unassembled WGS sequence"/>
</dbReference>
<dbReference type="EMBL" id="NOUV01000005">
    <property type="protein sequence ID" value="PDX87935.1"/>
    <property type="molecule type" value="Genomic_DNA"/>
</dbReference>
<keyword evidence="1" id="KW-1133">Transmembrane helix</keyword>
<name>A0A2A7B9A8_9FIRM</name>
<evidence type="ECO:0000313" key="2">
    <source>
        <dbReference type="EMBL" id="PDX87935.1"/>
    </source>
</evidence>
<feature type="transmembrane region" description="Helical" evidence="1">
    <location>
        <begin position="48"/>
        <end position="65"/>
    </location>
</feature>